<accession>A0ABY0RBT6</accession>
<dbReference type="Gene3D" id="3.40.50.300">
    <property type="entry name" value="P-loop containing nucleotide triphosphate hydrolases"/>
    <property type="match status" value="1"/>
</dbReference>
<reference evidence="2 3" key="1">
    <citation type="submission" date="2016-10" db="EMBL/GenBank/DDBJ databases">
        <authorList>
            <person name="Varghese N."/>
            <person name="Submissions S."/>
        </authorList>
    </citation>
    <scope>NUCLEOTIDE SEQUENCE [LARGE SCALE GENOMIC DNA]</scope>
    <source>
        <strain evidence="2 3">BS2776</strain>
    </source>
</reference>
<evidence type="ECO:0000313" key="3">
    <source>
        <dbReference type="Proteomes" id="UP000181903"/>
    </source>
</evidence>
<dbReference type="Proteomes" id="UP000181903">
    <property type="component" value="Chromosome I"/>
</dbReference>
<dbReference type="Pfam" id="PF02223">
    <property type="entry name" value="Thymidylate_kin"/>
    <property type="match status" value="1"/>
</dbReference>
<name>A0ABY0RBT6_9PSED</name>
<keyword evidence="2" id="KW-0418">Kinase</keyword>
<proteinExistence type="predicted"/>
<feature type="domain" description="Thymidylate kinase-like" evidence="1">
    <location>
        <begin position="8"/>
        <end position="179"/>
    </location>
</feature>
<gene>
    <name evidence="2" type="ORF">SAMN04490208_0687</name>
</gene>
<evidence type="ECO:0000259" key="1">
    <source>
        <dbReference type="Pfam" id="PF02223"/>
    </source>
</evidence>
<protein>
    <submittedName>
        <fullName evidence="2">Thymidylate kinase</fullName>
    </submittedName>
</protein>
<keyword evidence="2" id="KW-0808">Transferase</keyword>
<dbReference type="InterPro" id="IPR027417">
    <property type="entry name" value="P-loop_NTPase"/>
</dbReference>
<organism evidence="2 3">
    <name type="scientific">Pseudomonas poae</name>
    <dbReference type="NCBI Taxonomy" id="200451"/>
    <lineage>
        <taxon>Bacteria</taxon>
        <taxon>Pseudomonadati</taxon>
        <taxon>Pseudomonadota</taxon>
        <taxon>Gammaproteobacteria</taxon>
        <taxon>Pseudomonadales</taxon>
        <taxon>Pseudomonadaceae</taxon>
        <taxon>Pseudomonas</taxon>
    </lineage>
</organism>
<evidence type="ECO:0000313" key="2">
    <source>
        <dbReference type="EMBL" id="SDN55670.1"/>
    </source>
</evidence>
<sequence length="205" mass="22590">MDPFFVSFDGPKATGKTTVLNAVAERLRACGKHQVIELCEKELDPYRPETLEMIKSLTANPSTDLELRVCERLADGRAWISSNVVLQQPNNAVVLIDRWYPSDAAFRRLVNFPDILRMNLDRSVVTPDLHVGVLAPPKISWERAAGRARGLSSVVIKNYSEHEACSAAFERAVEGYGWFTCQNVGTVEASADLVVSAIAAGRSRS</sequence>
<dbReference type="CDD" id="cd01672">
    <property type="entry name" value="TMPK"/>
    <property type="match status" value="1"/>
</dbReference>
<dbReference type="GO" id="GO:0016301">
    <property type="term" value="F:kinase activity"/>
    <property type="evidence" value="ECO:0007669"/>
    <property type="project" value="UniProtKB-KW"/>
</dbReference>
<dbReference type="RefSeq" id="WP_060549963.1">
    <property type="nucleotide sequence ID" value="NZ_JYLI01000020.1"/>
</dbReference>
<dbReference type="EMBL" id="LT629706">
    <property type="protein sequence ID" value="SDN55670.1"/>
    <property type="molecule type" value="Genomic_DNA"/>
</dbReference>
<dbReference type="InterPro" id="IPR039430">
    <property type="entry name" value="Thymidylate_kin-like_dom"/>
</dbReference>
<keyword evidence="3" id="KW-1185">Reference proteome</keyword>
<dbReference type="SUPFAM" id="SSF52540">
    <property type="entry name" value="P-loop containing nucleoside triphosphate hydrolases"/>
    <property type="match status" value="1"/>
</dbReference>